<reference evidence="3" key="2">
    <citation type="submission" date="2020-05" db="UniProtKB">
        <authorList>
            <consortium name="EnsemblMetazoa"/>
        </authorList>
    </citation>
    <scope>IDENTIFICATION</scope>
</reference>
<evidence type="ECO:0000313" key="2">
    <source>
        <dbReference type="EMBL" id="KFB45703.1"/>
    </source>
</evidence>
<organism evidence="2">
    <name type="scientific">Anopheles sinensis</name>
    <name type="common">Mosquito</name>
    <dbReference type="NCBI Taxonomy" id="74873"/>
    <lineage>
        <taxon>Eukaryota</taxon>
        <taxon>Metazoa</taxon>
        <taxon>Ecdysozoa</taxon>
        <taxon>Arthropoda</taxon>
        <taxon>Hexapoda</taxon>
        <taxon>Insecta</taxon>
        <taxon>Pterygota</taxon>
        <taxon>Neoptera</taxon>
        <taxon>Endopterygota</taxon>
        <taxon>Diptera</taxon>
        <taxon>Nematocera</taxon>
        <taxon>Culicoidea</taxon>
        <taxon>Culicidae</taxon>
        <taxon>Anophelinae</taxon>
        <taxon>Anopheles</taxon>
    </lineage>
</organism>
<dbReference type="VEuPathDB" id="VectorBase:ASIC013651"/>
<dbReference type="Proteomes" id="UP000030765">
    <property type="component" value="Unassembled WGS sequence"/>
</dbReference>
<name>A0A084W659_ANOSI</name>
<keyword evidence="4" id="KW-1185">Reference proteome</keyword>
<dbReference type="AlphaFoldDB" id="A0A084W659"/>
<proteinExistence type="predicted"/>
<sequence length="90" mass="10213">MQNAGQLERPVGCDFPLSFSLLRLVQRAGKKNALKDAIKHARHLAMDCEDSSLRFVGSRDTSTDWKFDCKTSPHDRPSARQKHNDSRMAQ</sequence>
<reference evidence="2 4" key="1">
    <citation type="journal article" date="2014" name="BMC Genomics">
        <title>Genome sequence of Anopheles sinensis provides insight into genetics basis of mosquito competence for malaria parasites.</title>
        <authorList>
            <person name="Zhou D."/>
            <person name="Zhang D."/>
            <person name="Ding G."/>
            <person name="Shi L."/>
            <person name="Hou Q."/>
            <person name="Ye Y."/>
            <person name="Xu Y."/>
            <person name="Zhou H."/>
            <person name="Xiong C."/>
            <person name="Li S."/>
            <person name="Yu J."/>
            <person name="Hong S."/>
            <person name="Yu X."/>
            <person name="Zou P."/>
            <person name="Chen C."/>
            <person name="Chang X."/>
            <person name="Wang W."/>
            <person name="Lv Y."/>
            <person name="Sun Y."/>
            <person name="Ma L."/>
            <person name="Shen B."/>
            <person name="Zhu C."/>
        </authorList>
    </citation>
    <scope>NUCLEOTIDE SEQUENCE [LARGE SCALE GENOMIC DNA]</scope>
</reference>
<dbReference type="EnsemblMetazoa" id="ASIC013651-RA">
    <property type="protein sequence ID" value="ASIC013651-PA"/>
    <property type="gene ID" value="ASIC013651"/>
</dbReference>
<gene>
    <name evidence="2" type="ORF">ZHAS_00013651</name>
</gene>
<evidence type="ECO:0000313" key="4">
    <source>
        <dbReference type="Proteomes" id="UP000030765"/>
    </source>
</evidence>
<protein>
    <submittedName>
        <fullName evidence="2 3">Multidrug efflux transporter</fullName>
    </submittedName>
</protein>
<evidence type="ECO:0000256" key="1">
    <source>
        <dbReference type="SAM" id="MobiDB-lite"/>
    </source>
</evidence>
<evidence type="ECO:0000313" key="3">
    <source>
        <dbReference type="EnsemblMetazoa" id="ASIC013651-PA"/>
    </source>
</evidence>
<dbReference type="EMBL" id="KE525306">
    <property type="protein sequence ID" value="KFB45703.1"/>
    <property type="molecule type" value="Genomic_DNA"/>
</dbReference>
<dbReference type="EMBL" id="ATLV01020735">
    <property type="status" value="NOT_ANNOTATED_CDS"/>
    <property type="molecule type" value="Genomic_DNA"/>
</dbReference>
<feature type="region of interest" description="Disordered" evidence="1">
    <location>
        <begin position="62"/>
        <end position="90"/>
    </location>
</feature>
<accession>A0A084W659</accession>